<reference evidence="15 16" key="1">
    <citation type="journal article" date="2020" name="Phytopathology">
        <title>A high-quality genome resource of Botrytis fragariae, a new and rapidly spreading fungal pathogen causing strawberry gray mold in the U.S.A.</title>
        <authorList>
            <person name="Wu Y."/>
            <person name="Saski C.A."/>
            <person name="Schnabel G."/>
            <person name="Xiao S."/>
            <person name="Hu M."/>
        </authorList>
    </citation>
    <scope>NUCLEOTIDE SEQUENCE [LARGE SCALE GENOMIC DNA]</scope>
    <source>
        <strain evidence="15 16">BVB16</strain>
    </source>
</reference>
<name>A0A8H6AI35_9HELO</name>
<dbReference type="EC" id="2.7.1.25" evidence="3"/>
<dbReference type="EMBL" id="JABFCT010000028">
    <property type="protein sequence ID" value="KAF5867739.1"/>
    <property type="molecule type" value="Genomic_DNA"/>
</dbReference>
<dbReference type="Proteomes" id="UP000531561">
    <property type="component" value="Unassembled WGS sequence"/>
</dbReference>
<dbReference type="InterPro" id="IPR006683">
    <property type="entry name" value="Thioestr_dom"/>
</dbReference>
<sequence length="535" mass="58986">MSFSRQILQPRAGIHRAVTRSSGLVQCRGTALRNSSPLKSSRTFTVARRLCNVETTIPPPPPPQPSLLLRTLTFFGIAIVFTSVGFSIAAYPAFKAANAILDPPSDEESLKLYTPTDAKSIEVEAYINNHPVVKELRSRPEFTESRPHMKIPESQRGHNLTGGTLMGPGRVQVPPYVWTEAGGKSLVSISYLGEDLCGHPTIIHGGFLATMLDEGLARCCFGALPNKIGMTATLTVNYKAPTPAGTFVVLRAETTKVEGRKAWVEGRIETLVGEGEKSKVLCEANALFIEPRQAKNVIEDVSSVEGRRGPTLLSTEKGCAFSVLDAYMIRQEANITWHPSLTRAERTTLRKQRGFTIWFTGLSASGKSTIATALEQHLLHLGHAAYRLDGDNVRFGLNKDLGFDEKSRNENIRRIAEVAKLFADSCTIALTSFISPYKADRAVARELHEKAANGDEAIPFIEVFIDIPVEEAEKRDPKGLYKKARAGEIKDFTGISAPYEEPEKAEIHLRTDKLSVEECVQKIVEYLEKEKLLKL</sequence>
<accession>A0A8H6AI35</accession>
<feature type="transmembrane region" description="Helical" evidence="12">
    <location>
        <begin position="72"/>
        <end position="94"/>
    </location>
</feature>
<organism evidence="15 16">
    <name type="scientific">Botrytis fragariae</name>
    <dbReference type="NCBI Taxonomy" id="1964551"/>
    <lineage>
        <taxon>Eukaryota</taxon>
        <taxon>Fungi</taxon>
        <taxon>Dikarya</taxon>
        <taxon>Ascomycota</taxon>
        <taxon>Pezizomycotina</taxon>
        <taxon>Leotiomycetes</taxon>
        <taxon>Helotiales</taxon>
        <taxon>Sclerotiniaceae</taxon>
        <taxon>Botrytis</taxon>
    </lineage>
</organism>
<dbReference type="Gene3D" id="3.40.50.300">
    <property type="entry name" value="P-loop containing nucleotide triphosphate hydrolases"/>
    <property type="match status" value="1"/>
</dbReference>
<dbReference type="CDD" id="cd02027">
    <property type="entry name" value="APSK"/>
    <property type="match status" value="1"/>
</dbReference>
<dbReference type="GO" id="GO:0019344">
    <property type="term" value="P:cysteine biosynthetic process"/>
    <property type="evidence" value="ECO:0007669"/>
    <property type="project" value="UniProtKB-KW"/>
</dbReference>
<keyword evidence="5" id="KW-0808">Transferase</keyword>
<dbReference type="InterPro" id="IPR052061">
    <property type="entry name" value="PTE-AB_protein"/>
</dbReference>
<evidence type="ECO:0000256" key="11">
    <source>
        <dbReference type="ARBA" id="ARBA00031464"/>
    </source>
</evidence>
<gene>
    <name evidence="15" type="ORF">Bfra_010709</name>
</gene>
<keyword evidence="9" id="KW-0198">Cysteine biosynthesis</keyword>
<dbReference type="PANTHER" id="PTHR47260:SF7">
    <property type="entry name" value="THIOESTERASE FAMILY PROTEIN (AFU_ORTHOLOGUE AFUA_1G10800)"/>
    <property type="match status" value="1"/>
</dbReference>
<dbReference type="OrthoDB" id="506431at2759"/>
<dbReference type="GeneID" id="59264737"/>
<evidence type="ECO:0000313" key="16">
    <source>
        <dbReference type="Proteomes" id="UP000531561"/>
    </source>
</evidence>
<protein>
    <recommendedName>
        <fullName evidence="4">Adenylyl-sulfate kinase</fullName>
        <ecNumber evidence="3">2.7.1.25</ecNumber>
    </recommendedName>
    <alternativeName>
        <fullName evidence="11">ATP adenosine-5'-phosphosulfate 3'-phosphotransferase</fullName>
    </alternativeName>
    <alternativeName>
        <fullName evidence="10">Adenosine-5'-phosphosulfate kinase</fullName>
    </alternativeName>
</protein>
<dbReference type="PANTHER" id="PTHR47260">
    <property type="entry name" value="UPF0644 PROTEIN PB2B4.06"/>
    <property type="match status" value="1"/>
</dbReference>
<evidence type="ECO:0000256" key="2">
    <source>
        <dbReference type="ARBA" id="ARBA00007008"/>
    </source>
</evidence>
<dbReference type="SUPFAM" id="SSF52540">
    <property type="entry name" value="P-loop containing nucleoside triphosphate hydrolases"/>
    <property type="match status" value="1"/>
</dbReference>
<dbReference type="AlphaFoldDB" id="A0A8H6AI35"/>
<feature type="domain" description="Thioesterase" evidence="14">
    <location>
        <begin position="202"/>
        <end position="270"/>
    </location>
</feature>
<dbReference type="RefSeq" id="XP_037186688.1">
    <property type="nucleotide sequence ID" value="XM_037341045.1"/>
</dbReference>
<evidence type="ECO:0000256" key="10">
    <source>
        <dbReference type="ARBA" id="ARBA00029724"/>
    </source>
</evidence>
<dbReference type="NCBIfam" id="NF003013">
    <property type="entry name" value="PRK03846.1"/>
    <property type="match status" value="1"/>
</dbReference>
<proteinExistence type="inferred from homology"/>
<evidence type="ECO:0000256" key="6">
    <source>
        <dbReference type="ARBA" id="ARBA00022741"/>
    </source>
</evidence>
<comment type="pathway">
    <text evidence="1">Sulfur metabolism; hydrogen sulfide biosynthesis; sulfite from sulfate: step 2/3.</text>
</comment>
<dbReference type="InterPro" id="IPR029069">
    <property type="entry name" value="HotDog_dom_sf"/>
</dbReference>
<evidence type="ECO:0000259" key="13">
    <source>
        <dbReference type="Pfam" id="PF01583"/>
    </source>
</evidence>
<dbReference type="Gene3D" id="3.10.129.10">
    <property type="entry name" value="Hotdog Thioesterase"/>
    <property type="match status" value="1"/>
</dbReference>
<evidence type="ECO:0000256" key="12">
    <source>
        <dbReference type="SAM" id="Phobius"/>
    </source>
</evidence>
<dbReference type="InterPro" id="IPR002891">
    <property type="entry name" value="APS"/>
</dbReference>
<evidence type="ECO:0000313" key="15">
    <source>
        <dbReference type="EMBL" id="KAF5867739.1"/>
    </source>
</evidence>
<keyword evidence="12" id="KW-1133">Transmembrane helix</keyword>
<dbReference type="CDD" id="cd03443">
    <property type="entry name" value="PaaI_thioesterase"/>
    <property type="match status" value="1"/>
</dbReference>
<dbReference type="NCBIfam" id="TIGR00455">
    <property type="entry name" value="apsK"/>
    <property type="match status" value="1"/>
</dbReference>
<dbReference type="GO" id="GO:0005524">
    <property type="term" value="F:ATP binding"/>
    <property type="evidence" value="ECO:0007669"/>
    <property type="project" value="UniProtKB-KW"/>
</dbReference>
<keyword evidence="6" id="KW-0547">Nucleotide-binding</keyword>
<dbReference type="GO" id="GO:0000103">
    <property type="term" value="P:sulfate assimilation"/>
    <property type="evidence" value="ECO:0007669"/>
    <property type="project" value="InterPro"/>
</dbReference>
<dbReference type="SUPFAM" id="SSF54637">
    <property type="entry name" value="Thioesterase/thiol ester dehydrase-isomerase"/>
    <property type="match status" value="1"/>
</dbReference>
<comment type="caution">
    <text evidence="15">The sequence shown here is derived from an EMBL/GenBank/DDBJ whole genome shotgun (WGS) entry which is preliminary data.</text>
</comment>
<evidence type="ECO:0000259" key="14">
    <source>
        <dbReference type="Pfam" id="PF03061"/>
    </source>
</evidence>
<keyword evidence="12" id="KW-0812">Transmembrane</keyword>
<evidence type="ECO:0000256" key="8">
    <source>
        <dbReference type="ARBA" id="ARBA00022840"/>
    </source>
</evidence>
<keyword evidence="8" id="KW-0067">ATP-binding</keyword>
<keyword evidence="9" id="KW-0028">Amino-acid biosynthesis</keyword>
<dbReference type="Pfam" id="PF03061">
    <property type="entry name" value="4HBT"/>
    <property type="match status" value="1"/>
</dbReference>
<evidence type="ECO:0000256" key="7">
    <source>
        <dbReference type="ARBA" id="ARBA00022777"/>
    </source>
</evidence>
<dbReference type="Pfam" id="PF01583">
    <property type="entry name" value="APS_kinase"/>
    <property type="match status" value="1"/>
</dbReference>
<feature type="domain" description="APS kinase" evidence="13">
    <location>
        <begin position="353"/>
        <end position="509"/>
    </location>
</feature>
<dbReference type="InterPro" id="IPR059117">
    <property type="entry name" value="APS_kinase_dom"/>
</dbReference>
<keyword evidence="16" id="KW-1185">Reference proteome</keyword>
<evidence type="ECO:0000256" key="9">
    <source>
        <dbReference type="ARBA" id="ARBA00023192"/>
    </source>
</evidence>
<dbReference type="HAMAP" id="MF_00065">
    <property type="entry name" value="Adenylyl_sulf_kinase"/>
    <property type="match status" value="1"/>
</dbReference>
<evidence type="ECO:0000256" key="3">
    <source>
        <dbReference type="ARBA" id="ARBA00012121"/>
    </source>
</evidence>
<comment type="similarity">
    <text evidence="2">Belongs to the APS kinase family.</text>
</comment>
<dbReference type="FunFam" id="3.40.50.300:FF:000212">
    <property type="entry name" value="Adenylyl-sulfate kinase"/>
    <property type="match status" value="1"/>
</dbReference>
<evidence type="ECO:0000256" key="5">
    <source>
        <dbReference type="ARBA" id="ARBA00022679"/>
    </source>
</evidence>
<dbReference type="GO" id="GO:0004020">
    <property type="term" value="F:adenylylsulfate kinase activity"/>
    <property type="evidence" value="ECO:0007669"/>
    <property type="project" value="UniProtKB-EC"/>
</dbReference>
<evidence type="ECO:0000256" key="1">
    <source>
        <dbReference type="ARBA" id="ARBA00004806"/>
    </source>
</evidence>
<evidence type="ECO:0000256" key="4">
    <source>
        <dbReference type="ARBA" id="ARBA00018163"/>
    </source>
</evidence>
<keyword evidence="12" id="KW-0472">Membrane</keyword>
<keyword evidence="7" id="KW-0418">Kinase</keyword>
<dbReference type="InterPro" id="IPR027417">
    <property type="entry name" value="P-loop_NTPase"/>
</dbReference>